<evidence type="ECO:0000256" key="13">
    <source>
        <dbReference type="ARBA" id="ARBA00034923"/>
    </source>
</evidence>
<evidence type="ECO:0000256" key="4">
    <source>
        <dbReference type="ARBA" id="ARBA00022801"/>
    </source>
</evidence>
<accession>A0A1X0XSK1</accession>
<dbReference type="GO" id="GO:0004527">
    <property type="term" value="F:exonuclease activity"/>
    <property type="evidence" value="ECO:0007669"/>
    <property type="project" value="UniProtKB-KW"/>
</dbReference>
<dbReference type="InterPro" id="IPR027417">
    <property type="entry name" value="P-loop_NTPase"/>
</dbReference>
<dbReference type="Pfam" id="PF00580">
    <property type="entry name" value="UvrD-helicase"/>
    <property type="match status" value="1"/>
</dbReference>
<evidence type="ECO:0000256" key="12">
    <source>
        <dbReference type="ARBA" id="ARBA00034808"/>
    </source>
</evidence>
<dbReference type="PROSITE" id="PS51198">
    <property type="entry name" value="UVRD_HELICASE_ATP_BIND"/>
    <property type="match status" value="1"/>
</dbReference>
<dbReference type="GO" id="GO:0005524">
    <property type="term" value="F:ATP binding"/>
    <property type="evidence" value="ECO:0007669"/>
    <property type="project" value="UniProtKB-UniRule"/>
</dbReference>
<dbReference type="Gene3D" id="3.90.320.10">
    <property type="match status" value="1"/>
</dbReference>
<reference evidence="18 19" key="1">
    <citation type="submission" date="2017-03" db="EMBL/GenBank/DDBJ databases">
        <title>Genome sequence of Geothermobacter sp. EPR-M, Deep-Sea Iron Reducer.</title>
        <authorList>
            <person name="Tully B."/>
            <person name="Savalia P."/>
            <person name="Abuyen K."/>
            <person name="Baughan C."/>
            <person name="Romero E."/>
            <person name="Ronkowski C."/>
            <person name="Torres B."/>
            <person name="Tremblay J."/>
            <person name="Trujillo A."/>
            <person name="Tyler M."/>
            <person name="Perez-Rodriguez I."/>
            <person name="Amend J."/>
        </authorList>
    </citation>
    <scope>NUCLEOTIDE SEQUENCE [LARGE SCALE GENOMIC DNA]</scope>
    <source>
        <strain evidence="18 19">EPR-M</strain>
    </source>
</reference>
<keyword evidence="3" id="KW-0227">DNA damage</keyword>
<evidence type="ECO:0000313" key="19">
    <source>
        <dbReference type="Proteomes" id="UP000193136"/>
    </source>
</evidence>
<sequence length="1059" mass="118526">MSLPPLTIIPAGAGSGKTYTIQTRLATWVRERKISPDKIVAVTFTEAAASELRDRIRAELVRQGRLEDALGLDRAYISTIHSFGLRILTEFAFDAGYNPLPRLLTEDEQGVLIRLALAATDKAEAIMGDLNRFGYAWDFSSGKGAEDKFRERVLQVIRRLRTLGPAAVNPQLAQWSADLVRQHYGPVEDAEKLAAALQKAVTDLLQQFPEDLSVVASTSGVARRLAEDHRQLRRACHAEELRQNWGLWNRLRTLQQSTPHNALPEAYDQLTEAVTAAAEGLLRHPGPLEEALLHGSALYGAAQDSLTRFANGKADRGLVDYTDMLALALEILERNPAVLDTLQERVDCLVIDEFQDTNPLQFALLWSLARAGIPTLIVGDLKQAIMGFQDADSRLLAELQKQNSAAVTPLTSNWRSHPGLLDWINQLGAGLFGADYTPLQAKADFPTALGPLELVEFSARSRNDLRAEHTVARIKVLLDDPETRVWDKELKKARPIRGGDIAILCPTNKRLELYAEALRQLGVRVRMEAGGWFESRIVQIAWHALSYVADPLDRHAALYLGVTELGTETLPSAFGTLIREEELRDPLLAKLKPLRAACDEQLPASLLAETIAALNLYGLIADWPDGEQARANLLRFEEEAREFAAANRDALAASGFYGSDVKTFLAWIKDRAERENGQPDPRVRDEDAVQLMTWHSSKGREWPVVAVCAADSDIKCLLPDVRVNYRDFSDLDKILDNARLDFYPEFVAPEKTELFRQQLWPEAIDSARRLLYVALTRAREKVILEWPVYLDNGRERKSFSYFEQLLQDTGLKVDGNRIVTGGKAFDCRIIQVGKDRHPLFEAAGTGTTHSLPVWGRRAIRPQPLPEGLIPETIRPSGLGLELEVSAADLDVAGYADCLNIDFDLPANERGTVLHRCYEVMDGRHDLETIRMAVRHPFSPEEFNLLQKRVIAFNDWLKAHFQPVSLQYELPVLALNRQGSVVTGFIDLLVETEDGFWIIDHKSDQIEDRVARFAEHLPQLLCYRQALATIYPDKEVLGVCLNWITYGETMSLRLGEDQGG</sequence>
<dbReference type="PANTHER" id="PTHR11070:SF2">
    <property type="entry name" value="ATP-DEPENDENT DNA HELICASE SRS2"/>
    <property type="match status" value="1"/>
</dbReference>
<dbReference type="RefSeq" id="WP_085011567.1">
    <property type="nucleotide sequence ID" value="NZ_NAAD01000024.1"/>
</dbReference>
<dbReference type="PANTHER" id="PTHR11070">
    <property type="entry name" value="UVRD / RECB / PCRA DNA HELICASE FAMILY MEMBER"/>
    <property type="match status" value="1"/>
</dbReference>
<evidence type="ECO:0000256" key="3">
    <source>
        <dbReference type="ARBA" id="ARBA00022763"/>
    </source>
</evidence>
<dbReference type="InterPro" id="IPR011604">
    <property type="entry name" value="PDDEXK-like_dom_sf"/>
</dbReference>
<dbReference type="SUPFAM" id="SSF52980">
    <property type="entry name" value="Restriction endonuclease-like"/>
    <property type="match status" value="1"/>
</dbReference>
<evidence type="ECO:0000256" key="8">
    <source>
        <dbReference type="ARBA" id="ARBA00023125"/>
    </source>
</evidence>
<keyword evidence="4 15" id="KW-0378">Hydrolase</keyword>
<feature type="domain" description="UvrD-like helicase C-terminal" evidence="17">
    <location>
        <begin position="418"/>
        <end position="699"/>
    </location>
</feature>
<dbReference type="InterPro" id="IPR014017">
    <property type="entry name" value="DNA_helicase_UvrD-like_C"/>
</dbReference>
<dbReference type="EC" id="5.6.2.4" evidence="12"/>
<evidence type="ECO:0000256" key="2">
    <source>
        <dbReference type="ARBA" id="ARBA00022741"/>
    </source>
</evidence>
<feature type="binding site" evidence="15">
    <location>
        <begin position="11"/>
        <end position="18"/>
    </location>
    <ligand>
        <name>ATP</name>
        <dbReference type="ChEBI" id="CHEBI:30616"/>
    </ligand>
</feature>
<dbReference type="Proteomes" id="UP000193136">
    <property type="component" value="Unassembled WGS sequence"/>
</dbReference>
<protein>
    <recommendedName>
        <fullName evidence="12">DNA 3'-5' helicase</fullName>
        <ecNumber evidence="12">5.6.2.4</ecNumber>
    </recommendedName>
    <alternativeName>
        <fullName evidence="13">DNA 3'-5' helicase II</fullName>
    </alternativeName>
</protein>
<comment type="catalytic activity">
    <reaction evidence="14">
        <text>ATP + H2O = ADP + phosphate + H(+)</text>
        <dbReference type="Rhea" id="RHEA:13065"/>
        <dbReference type="ChEBI" id="CHEBI:15377"/>
        <dbReference type="ChEBI" id="CHEBI:15378"/>
        <dbReference type="ChEBI" id="CHEBI:30616"/>
        <dbReference type="ChEBI" id="CHEBI:43474"/>
        <dbReference type="ChEBI" id="CHEBI:456216"/>
        <dbReference type="EC" id="5.6.2.4"/>
    </reaction>
</comment>
<dbReference type="STRING" id="1969733.B5V00_14630"/>
<feature type="domain" description="UvrD-like helicase ATP-binding" evidence="16">
    <location>
        <begin position="1"/>
        <end position="417"/>
    </location>
</feature>
<dbReference type="GO" id="GO:0043138">
    <property type="term" value="F:3'-5' DNA helicase activity"/>
    <property type="evidence" value="ECO:0007669"/>
    <property type="project" value="UniProtKB-EC"/>
</dbReference>
<keyword evidence="5 15" id="KW-0347">Helicase</keyword>
<organism evidence="18 19">
    <name type="scientific">Geothermobacter hydrogeniphilus</name>
    <dbReference type="NCBI Taxonomy" id="1969733"/>
    <lineage>
        <taxon>Bacteria</taxon>
        <taxon>Pseudomonadati</taxon>
        <taxon>Thermodesulfobacteriota</taxon>
        <taxon>Desulfuromonadia</taxon>
        <taxon>Desulfuromonadales</taxon>
        <taxon>Geothermobacteraceae</taxon>
        <taxon>Geothermobacter</taxon>
    </lineage>
</organism>
<dbReference type="Pfam" id="PF12705">
    <property type="entry name" value="PDDEXK_1"/>
    <property type="match status" value="1"/>
</dbReference>
<keyword evidence="7 15" id="KW-0067">ATP-binding</keyword>
<keyword evidence="1" id="KW-0540">Nuclease</keyword>
<evidence type="ECO:0000256" key="9">
    <source>
        <dbReference type="ARBA" id="ARBA00023204"/>
    </source>
</evidence>
<keyword evidence="6" id="KW-0269">Exonuclease</keyword>
<name>A0A1X0XSK1_9BACT</name>
<dbReference type="Pfam" id="PF13361">
    <property type="entry name" value="UvrD_C"/>
    <property type="match status" value="1"/>
</dbReference>
<dbReference type="GO" id="GO:0003677">
    <property type="term" value="F:DNA binding"/>
    <property type="evidence" value="ECO:0007669"/>
    <property type="project" value="UniProtKB-KW"/>
</dbReference>
<dbReference type="OrthoDB" id="9810135at2"/>
<gene>
    <name evidence="18" type="ORF">B5V00_14630</name>
</gene>
<dbReference type="SUPFAM" id="SSF52540">
    <property type="entry name" value="P-loop containing nucleoside triphosphate hydrolases"/>
    <property type="match status" value="1"/>
</dbReference>
<evidence type="ECO:0000256" key="7">
    <source>
        <dbReference type="ARBA" id="ARBA00022840"/>
    </source>
</evidence>
<evidence type="ECO:0000256" key="5">
    <source>
        <dbReference type="ARBA" id="ARBA00022806"/>
    </source>
</evidence>
<evidence type="ECO:0000256" key="15">
    <source>
        <dbReference type="PROSITE-ProRule" id="PRU00560"/>
    </source>
</evidence>
<keyword evidence="8" id="KW-0238">DNA-binding</keyword>
<keyword evidence="2 15" id="KW-0547">Nucleotide-binding</keyword>
<evidence type="ECO:0000259" key="16">
    <source>
        <dbReference type="PROSITE" id="PS51198"/>
    </source>
</evidence>
<dbReference type="AlphaFoldDB" id="A0A1X0XSK1"/>
<evidence type="ECO:0000256" key="1">
    <source>
        <dbReference type="ARBA" id="ARBA00022722"/>
    </source>
</evidence>
<keyword evidence="9" id="KW-0234">DNA repair</keyword>
<dbReference type="Gene3D" id="3.40.50.300">
    <property type="entry name" value="P-loop containing nucleotide triphosphate hydrolases"/>
    <property type="match status" value="4"/>
</dbReference>
<dbReference type="InterPro" id="IPR000212">
    <property type="entry name" value="DNA_helicase_UvrD/REP"/>
</dbReference>
<evidence type="ECO:0000256" key="10">
    <source>
        <dbReference type="ARBA" id="ARBA00023235"/>
    </source>
</evidence>
<comment type="caution">
    <text evidence="18">The sequence shown here is derived from an EMBL/GenBank/DDBJ whole genome shotgun (WGS) entry which is preliminary data.</text>
</comment>
<comment type="catalytic activity">
    <reaction evidence="11">
        <text>Couples ATP hydrolysis with the unwinding of duplex DNA by translocating in the 3'-5' direction.</text>
        <dbReference type="EC" id="5.6.2.4"/>
    </reaction>
</comment>
<evidence type="ECO:0000256" key="14">
    <source>
        <dbReference type="ARBA" id="ARBA00048988"/>
    </source>
</evidence>
<keyword evidence="19" id="KW-1185">Reference proteome</keyword>
<dbReference type="InterPro" id="IPR011335">
    <property type="entry name" value="Restrct_endonuc-II-like"/>
</dbReference>
<dbReference type="GO" id="GO:0000725">
    <property type="term" value="P:recombinational repair"/>
    <property type="evidence" value="ECO:0007669"/>
    <property type="project" value="TreeGrafter"/>
</dbReference>
<dbReference type="EMBL" id="NAAD01000024">
    <property type="protein sequence ID" value="ORJ55892.1"/>
    <property type="molecule type" value="Genomic_DNA"/>
</dbReference>
<dbReference type="InterPro" id="IPR038726">
    <property type="entry name" value="PDDEXK_AddAB-type"/>
</dbReference>
<dbReference type="InterPro" id="IPR014016">
    <property type="entry name" value="UvrD-like_ATP-bd"/>
</dbReference>
<proteinExistence type="predicted"/>
<keyword evidence="10" id="KW-0413">Isomerase</keyword>
<evidence type="ECO:0000259" key="17">
    <source>
        <dbReference type="PROSITE" id="PS51217"/>
    </source>
</evidence>
<evidence type="ECO:0000256" key="11">
    <source>
        <dbReference type="ARBA" id="ARBA00034617"/>
    </source>
</evidence>
<evidence type="ECO:0000256" key="6">
    <source>
        <dbReference type="ARBA" id="ARBA00022839"/>
    </source>
</evidence>
<dbReference type="PROSITE" id="PS51217">
    <property type="entry name" value="UVRD_HELICASE_CTER"/>
    <property type="match status" value="1"/>
</dbReference>
<evidence type="ECO:0000313" key="18">
    <source>
        <dbReference type="EMBL" id="ORJ55892.1"/>
    </source>
</evidence>